<dbReference type="EC" id="6.3.2.-" evidence="11"/>
<comment type="similarity">
    <text evidence="1 11">Belongs to the MurCDEF family. MurE subfamily.</text>
</comment>
<feature type="domain" description="Mur ligase C-terminal" evidence="14">
    <location>
        <begin position="351"/>
        <end position="478"/>
    </location>
</feature>
<dbReference type="Gene3D" id="3.40.1390.10">
    <property type="entry name" value="MurE/MurF, N-terminal domain"/>
    <property type="match status" value="1"/>
</dbReference>
<reference evidence="16" key="2">
    <citation type="journal article" date="2022" name="Sci. Rep.">
        <title>In silico prediction of the enzymes involved in the degradation of the herbicide molinate by Gulosibacter molinativorax ON4T.</title>
        <authorList>
            <person name="Lopes A.R."/>
            <person name="Bunin E."/>
            <person name="Viana A.T."/>
            <person name="Froufe H."/>
            <person name="Munoz-Merida A."/>
            <person name="Pinho D."/>
            <person name="Figueiredo J."/>
            <person name="Barroso C."/>
            <person name="Vaz-Moreira I."/>
            <person name="Bellanger X."/>
            <person name="Egas C."/>
            <person name="Nunes O.C."/>
        </authorList>
    </citation>
    <scope>NUCLEOTIDE SEQUENCE</scope>
    <source>
        <strain evidence="16">ON4</strain>
    </source>
</reference>
<keyword evidence="3 11" id="KW-0436">Ligase</keyword>
<dbReference type="SUPFAM" id="SSF53623">
    <property type="entry name" value="MurD-like peptide ligases, catalytic domain"/>
    <property type="match status" value="1"/>
</dbReference>
<feature type="binding site" evidence="11">
    <location>
        <position position="47"/>
    </location>
    <ligand>
        <name>UDP-N-acetyl-alpha-D-muramoyl-L-alanyl-D-glutamate</name>
        <dbReference type="ChEBI" id="CHEBI:83900"/>
    </ligand>
</feature>
<evidence type="ECO:0000256" key="2">
    <source>
        <dbReference type="ARBA" id="ARBA00022490"/>
    </source>
</evidence>
<reference evidence="16" key="1">
    <citation type="submission" date="2018-03" db="EMBL/GenBank/DDBJ databases">
        <authorList>
            <person name="Nunes O.C."/>
            <person name="Lopes A.R."/>
            <person name="Froufe H."/>
            <person name="Munoz-Merida A."/>
            <person name="Barroso C."/>
            <person name="Egas C."/>
        </authorList>
    </citation>
    <scope>NUCLEOTIDE SEQUENCE</scope>
    <source>
        <strain evidence="16">ON4</strain>
    </source>
</reference>
<evidence type="ECO:0000256" key="7">
    <source>
        <dbReference type="ARBA" id="ARBA00022960"/>
    </source>
</evidence>
<evidence type="ECO:0000256" key="12">
    <source>
        <dbReference type="RuleBase" id="RU004135"/>
    </source>
</evidence>
<evidence type="ECO:0000256" key="4">
    <source>
        <dbReference type="ARBA" id="ARBA00022618"/>
    </source>
</evidence>
<comment type="caution">
    <text evidence="16">The sequence shown here is derived from an EMBL/GenBank/DDBJ whole genome shotgun (WGS) entry which is preliminary data.</text>
</comment>
<dbReference type="Pfam" id="PF08245">
    <property type="entry name" value="Mur_ligase_M"/>
    <property type="match status" value="1"/>
</dbReference>
<comment type="subcellular location">
    <subcellularLocation>
        <location evidence="11 12">Cytoplasm</location>
    </subcellularLocation>
</comment>
<dbReference type="PANTHER" id="PTHR23135">
    <property type="entry name" value="MUR LIGASE FAMILY MEMBER"/>
    <property type="match status" value="1"/>
</dbReference>
<feature type="binding site" evidence="11">
    <location>
        <begin position="170"/>
        <end position="171"/>
    </location>
    <ligand>
        <name>UDP-N-acetyl-alpha-D-muramoyl-L-alanyl-D-glutamate</name>
        <dbReference type="ChEBI" id="CHEBI:83900"/>
    </ligand>
</feature>
<sequence>MDPQLFGFQYCPKEHRMLLDALASELQLVATAQFDPLREVTAVTHDSRVAGPGTAFVAVPGFHHDGMKFVPDAVARGTNVVVCAQLPAEFLPDVTYIVVPDVRIALALMARILNGKPDEQLRMYGITGTNGKTSTAYFLSSILRHAKRRVGVMGTIGFDLDGKIIETPNTTPEAPILHDLLRTAVEGGTEDVIMEVSSHSLQLERVAGMSFDVAMFTNLTEDHLELHGTMEAYFDAKRRLFEHAAAGYSIVDVGGEWGARAAGLIEATGARVVRVGCPGDAVDVRPENIATDLDGTTFDLVTSSGTVPVRLRALGGYHVRNALLAAAAAMTQGYALETIAEGLGEAEPVPGRLERVLNEDGLDVFIDYAHTTDALHSCLEAVRALSDAPITLVFGVLGDRIPRLRREMGTVAAAGADHIILTEDDLKAGSFEEVVADVAPALDEAGVAWERIDNRWDAIAAGIERARQGDIVIIAGKGHEKQLILADGQGAIHLDEMAAAKEAIAGRDPRVLDPREECEKSRHKLIS</sequence>
<evidence type="ECO:0000256" key="8">
    <source>
        <dbReference type="ARBA" id="ARBA00022984"/>
    </source>
</evidence>
<feature type="binding site" evidence="11">
    <location>
        <begin position="128"/>
        <end position="134"/>
    </location>
    <ligand>
        <name>ATP</name>
        <dbReference type="ChEBI" id="CHEBI:30616"/>
    </ligand>
</feature>
<comment type="function">
    <text evidence="11">Catalyzes the addition of an amino acid to the nucleotide precursor UDP-N-acetylmuramoyl-L-alanyl-D-glutamate (UMAG) in the biosynthesis of bacterial cell-wall peptidoglycan.</text>
</comment>
<comment type="pathway">
    <text evidence="11 12">Cell wall biogenesis; peptidoglycan biosynthesis.</text>
</comment>
<dbReference type="SUPFAM" id="SSF63418">
    <property type="entry name" value="MurE/MurF N-terminal domain"/>
    <property type="match status" value="1"/>
</dbReference>
<dbReference type="InterPro" id="IPR004101">
    <property type="entry name" value="Mur_ligase_C"/>
</dbReference>
<organism evidence="16 17">
    <name type="scientific">Gulosibacter molinativorax</name>
    <dbReference type="NCBI Taxonomy" id="256821"/>
    <lineage>
        <taxon>Bacteria</taxon>
        <taxon>Bacillati</taxon>
        <taxon>Actinomycetota</taxon>
        <taxon>Actinomycetes</taxon>
        <taxon>Micrococcales</taxon>
        <taxon>Microbacteriaceae</taxon>
        <taxon>Gulosibacter</taxon>
    </lineage>
</organism>
<accession>A0ABT7C811</accession>
<feature type="binding site" evidence="11">
    <location>
        <position position="205"/>
    </location>
    <ligand>
        <name>UDP-N-acetyl-alpha-D-muramoyl-L-alanyl-D-glutamate</name>
        <dbReference type="ChEBI" id="CHEBI:83900"/>
    </ligand>
</feature>
<keyword evidence="7 11" id="KW-0133">Cell shape</keyword>
<dbReference type="InterPro" id="IPR036615">
    <property type="entry name" value="Mur_ligase_C_dom_sf"/>
</dbReference>
<dbReference type="Gene3D" id="3.40.1190.10">
    <property type="entry name" value="Mur-like, catalytic domain"/>
    <property type="match status" value="1"/>
</dbReference>
<dbReference type="InterPro" id="IPR036565">
    <property type="entry name" value="Mur-like_cat_sf"/>
</dbReference>
<gene>
    <name evidence="11" type="primary">murE</name>
    <name evidence="16" type="ORF">C7K25_07460</name>
</gene>
<dbReference type="EMBL" id="PXVD01000010">
    <property type="protein sequence ID" value="MDJ1371205.1"/>
    <property type="molecule type" value="Genomic_DNA"/>
</dbReference>
<keyword evidence="11" id="KW-0460">Magnesium</keyword>
<dbReference type="InterPro" id="IPR000713">
    <property type="entry name" value="Mur_ligase_N"/>
</dbReference>
<feature type="binding site" evidence="11">
    <location>
        <position position="197"/>
    </location>
    <ligand>
        <name>UDP-N-acetyl-alpha-D-muramoyl-L-alanyl-D-glutamate</name>
        <dbReference type="ChEBI" id="CHEBI:83900"/>
    </ligand>
</feature>
<dbReference type="HAMAP" id="MF_00208">
    <property type="entry name" value="MurE"/>
    <property type="match status" value="1"/>
</dbReference>
<dbReference type="Proteomes" id="UP001170379">
    <property type="component" value="Unassembled WGS sequence"/>
</dbReference>
<keyword evidence="5 11" id="KW-0547">Nucleotide-binding</keyword>
<dbReference type="Gene3D" id="3.90.190.20">
    <property type="entry name" value="Mur ligase, C-terminal domain"/>
    <property type="match status" value="1"/>
</dbReference>
<dbReference type="Pfam" id="PF01225">
    <property type="entry name" value="Mur_ligase"/>
    <property type="match status" value="1"/>
</dbReference>
<dbReference type="PANTHER" id="PTHR23135:SF4">
    <property type="entry name" value="UDP-N-ACETYLMURAMOYL-L-ALANYL-D-GLUTAMATE--2,6-DIAMINOPIMELATE LIGASE MURE HOMOLOG, CHLOROPLASTIC"/>
    <property type="match status" value="1"/>
</dbReference>
<dbReference type="NCBIfam" id="NF001126">
    <property type="entry name" value="PRK00139.1-4"/>
    <property type="match status" value="1"/>
</dbReference>
<dbReference type="Pfam" id="PF02875">
    <property type="entry name" value="Mur_ligase_C"/>
    <property type="match status" value="1"/>
</dbReference>
<comment type="caution">
    <text evidence="11">Lacks conserved residue(s) required for the propagation of feature annotation.</text>
</comment>
<feature type="binding site" evidence="11">
    <location>
        <position position="169"/>
    </location>
    <ligand>
        <name>UDP-N-acetyl-alpha-D-muramoyl-L-alanyl-D-glutamate</name>
        <dbReference type="ChEBI" id="CHEBI:83900"/>
    </ligand>
</feature>
<evidence type="ECO:0000256" key="1">
    <source>
        <dbReference type="ARBA" id="ARBA00005898"/>
    </source>
</evidence>
<keyword evidence="10 11" id="KW-0961">Cell wall biogenesis/degradation</keyword>
<evidence type="ECO:0000259" key="14">
    <source>
        <dbReference type="Pfam" id="PF02875"/>
    </source>
</evidence>
<keyword evidence="17" id="KW-1185">Reference proteome</keyword>
<evidence type="ECO:0000313" key="16">
    <source>
        <dbReference type="EMBL" id="MDJ1371205.1"/>
    </source>
</evidence>
<feature type="domain" description="Mur ligase central" evidence="15">
    <location>
        <begin position="126"/>
        <end position="329"/>
    </location>
</feature>
<evidence type="ECO:0000256" key="10">
    <source>
        <dbReference type="ARBA" id="ARBA00023316"/>
    </source>
</evidence>
<keyword evidence="6 11" id="KW-0067">ATP-binding</keyword>
<keyword evidence="8 11" id="KW-0573">Peptidoglycan synthesis</keyword>
<name>A0ABT7C811_9MICO</name>
<evidence type="ECO:0000256" key="9">
    <source>
        <dbReference type="ARBA" id="ARBA00023306"/>
    </source>
</evidence>
<comment type="cofactor">
    <cofactor evidence="11">
        <name>Mg(2+)</name>
        <dbReference type="ChEBI" id="CHEBI:18420"/>
    </cofactor>
</comment>
<dbReference type="InterPro" id="IPR013221">
    <property type="entry name" value="Mur_ligase_cen"/>
</dbReference>
<keyword evidence="9 11" id="KW-0131">Cell cycle</keyword>
<evidence type="ECO:0000256" key="11">
    <source>
        <dbReference type="HAMAP-Rule" id="MF_00208"/>
    </source>
</evidence>
<dbReference type="PROSITE" id="PS01011">
    <property type="entry name" value="FOLYLPOLYGLU_SYNT_1"/>
    <property type="match status" value="1"/>
</dbReference>
<evidence type="ECO:0000259" key="15">
    <source>
        <dbReference type="Pfam" id="PF08245"/>
    </source>
</evidence>
<feature type="modified residue" description="N6-carboxylysine" evidence="11">
    <location>
        <position position="237"/>
    </location>
</feature>
<evidence type="ECO:0000256" key="6">
    <source>
        <dbReference type="ARBA" id="ARBA00022840"/>
    </source>
</evidence>
<proteinExistence type="inferred from homology"/>
<dbReference type="GO" id="GO:0016874">
    <property type="term" value="F:ligase activity"/>
    <property type="evidence" value="ECO:0007669"/>
    <property type="project" value="UniProtKB-KW"/>
</dbReference>
<dbReference type="InterPro" id="IPR005761">
    <property type="entry name" value="UDP-N-AcMur-Glu-dNH2Pim_ligase"/>
</dbReference>
<keyword evidence="4 11" id="KW-0132">Cell division</keyword>
<feature type="domain" description="Mur ligase N-terminal catalytic" evidence="13">
    <location>
        <begin position="40"/>
        <end position="101"/>
    </location>
</feature>
<dbReference type="NCBIfam" id="TIGR01085">
    <property type="entry name" value="murE"/>
    <property type="match status" value="1"/>
</dbReference>
<keyword evidence="2 11" id="KW-0963">Cytoplasm</keyword>
<evidence type="ECO:0000259" key="13">
    <source>
        <dbReference type="Pfam" id="PF01225"/>
    </source>
</evidence>
<evidence type="ECO:0000256" key="3">
    <source>
        <dbReference type="ARBA" id="ARBA00022598"/>
    </source>
</evidence>
<dbReference type="InterPro" id="IPR018109">
    <property type="entry name" value="Folylpolyglutamate_synth_CS"/>
</dbReference>
<comment type="PTM">
    <text evidence="11">Carboxylation is probably crucial for Mg(2+) binding and, consequently, for the gamma-phosphate positioning of ATP.</text>
</comment>
<dbReference type="SUPFAM" id="SSF53244">
    <property type="entry name" value="MurD-like peptide ligases, peptide-binding domain"/>
    <property type="match status" value="1"/>
</dbReference>
<evidence type="ECO:0000256" key="5">
    <source>
        <dbReference type="ARBA" id="ARBA00022741"/>
    </source>
</evidence>
<protein>
    <recommendedName>
        <fullName evidence="11">UDP-N-acetylmuramyl-tripeptide synthetase</fullName>
        <ecNumber evidence="11">6.3.2.-</ecNumber>
    </recommendedName>
    <alternativeName>
        <fullName evidence="11">UDP-MurNAc-tripeptide synthetase</fullName>
    </alternativeName>
</protein>
<evidence type="ECO:0000313" key="17">
    <source>
        <dbReference type="Proteomes" id="UP001170379"/>
    </source>
</evidence>
<dbReference type="InterPro" id="IPR035911">
    <property type="entry name" value="MurE/MurF_N"/>
</dbReference>